<accession>A0A7J7J131</accession>
<evidence type="ECO:0000256" key="12">
    <source>
        <dbReference type="ARBA" id="ARBA00023273"/>
    </source>
</evidence>
<dbReference type="GO" id="GO:0005524">
    <property type="term" value="F:ATP binding"/>
    <property type="evidence" value="ECO:0007669"/>
    <property type="project" value="UniProtKB-KW"/>
</dbReference>
<dbReference type="Gene3D" id="3.40.50.300">
    <property type="entry name" value="P-loop containing nucleotide triphosphate hydrolases"/>
    <property type="match status" value="3"/>
</dbReference>
<dbReference type="FunFam" id="1.10.8.720:FF:000007">
    <property type="entry name" value="Dynein axonemal heavy chain 6"/>
    <property type="match status" value="1"/>
</dbReference>
<evidence type="ECO:0000256" key="8">
    <source>
        <dbReference type="ARBA" id="ARBA00023054"/>
    </source>
</evidence>
<reference evidence="20" key="1">
    <citation type="submission" date="2020-06" db="EMBL/GenBank/DDBJ databases">
        <title>Draft genome of Bugula neritina, a colonial animal packing powerful symbionts and potential medicines.</title>
        <authorList>
            <person name="Rayko M."/>
        </authorList>
    </citation>
    <scope>NUCLEOTIDE SEQUENCE [LARGE SCALE GENOMIC DNA]</scope>
    <source>
        <strain evidence="20">Kwan_BN1</strain>
    </source>
</reference>
<gene>
    <name evidence="20" type="ORF">EB796_022331</name>
</gene>
<dbReference type="Gene3D" id="6.10.140.1060">
    <property type="match status" value="1"/>
</dbReference>
<evidence type="ECO:0000256" key="7">
    <source>
        <dbReference type="ARBA" id="ARBA00023017"/>
    </source>
</evidence>
<keyword evidence="11" id="KW-0206">Cytoskeleton</keyword>
<evidence type="ECO:0000313" key="21">
    <source>
        <dbReference type="Proteomes" id="UP000593567"/>
    </source>
</evidence>
<dbReference type="EMBL" id="VXIV02003235">
    <property type="protein sequence ID" value="KAF6019364.1"/>
    <property type="molecule type" value="Genomic_DNA"/>
</dbReference>
<comment type="subcellular location">
    <subcellularLocation>
        <location evidence="1">Cytoplasm</location>
        <location evidence="1">Cytoskeleton</location>
        <location evidence="1">Cilium axoneme</location>
    </subcellularLocation>
</comment>
<evidence type="ECO:0000256" key="10">
    <source>
        <dbReference type="ARBA" id="ARBA00023175"/>
    </source>
</evidence>
<dbReference type="InterPro" id="IPR035706">
    <property type="entry name" value="AAA_9"/>
</dbReference>
<comment type="caution">
    <text evidence="20">The sequence shown here is derived from an EMBL/GenBank/DDBJ whole genome shotgun (WGS) entry which is preliminary data.</text>
</comment>
<proteinExistence type="inferred from homology"/>
<feature type="domain" description="Dynein heavy chain AAA module D4" evidence="16">
    <location>
        <begin position="40"/>
        <end position="298"/>
    </location>
</feature>
<dbReference type="Gene3D" id="1.10.8.1220">
    <property type="match status" value="1"/>
</dbReference>
<comment type="similarity">
    <text evidence="2">Belongs to the dynein heavy chain family.</text>
</comment>
<evidence type="ECO:0000259" key="19">
    <source>
        <dbReference type="Pfam" id="PF18199"/>
    </source>
</evidence>
<keyword evidence="7" id="KW-0243">Dynein</keyword>
<dbReference type="Gene3D" id="1.20.920.20">
    <property type="match status" value="1"/>
</dbReference>
<keyword evidence="12" id="KW-0966">Cell projection</keyword>
<dbReference type="FunFam" id="1.20.920.20:FF:000006">
    <property type="entry name" value="Dynein, axonemal, heavy chain 6"/>
    <property type="match status" value="1"/>
</dbReference>
<feature type="domain" description="Dynein heavy chain region D6 P-loop" evidence="14">
    <location>
        <begin position="1161"/>
        <end position="1276"/>
    </location>
</feature>
<keyword evidence="3" id="KW-0963">Cytoplasm</keyword>
<dbReference type="InterPro" id="IPR041658">
    <property type="entry name" value="AAA_lid_11"/>
</dbReference>
<keyword evidence="8 13" id="KW-0175">Coiled coil</keyword>
<evidence type="ECO:0000256" key="4">
    <source>
        <dbReference type="ARBA" id="ARBA00022701"/>
    </source>
</evidence>
<evidence type="ECO:0000259" key="18">
    <source>
        <dbReference type="Pfam" id="PF18198"/>
    </source>
</evidence>
<dbReference type="Pfam" id="PF18198">
    <property type="entry name" value="AAA_lid_11"/>
    <property type="match status" value="1"/>
</dbReference>
<dbReference type="Pfam" id="PF03028">
    <property type="entry name" value="Dynein_heavy"/>
    <property type="match status" value="1"/>
</dbReference>
<dbReference type="Pfam" id="PF18199">
    <property type="entry name" value="Dynein_C"/>
    <property type="match status" value="1"/>
</dbReference>
<dbReference type="InterPro" id="IPR026983">
    <property type="entry name" value="DHC"/>
</dbReference>
<dbReference type="OrthoDB" id="10251809at2759"/>
<dbReference type="Pfam" id="PF12777">
    <property type="entry name" value="MT"/>
    <property type="match status" value="1"/>
</dbReference>
<organism evidence="20 21">
    <name type="scientific">Bugula neritina</name>
    <name type="common">Brown bryozoan</name>
    <name type="synonym">Sertularia neritina</name>
    <dbReference type="NCBI Taxonomy" id="10212"/>
    <lineage>
        <taxon>Eukaryota</taxon>
        <taxon>Metazoa</taxon>
        <taxon>Spiralia</taxon>
        <taxon>Lophotrochozoa</taxon>
        <taxon>Bryozoa</taxon>
        <taxon>Gymnolaemata</taxon>
        <taxon>Cheilostomatida</taxon>
        <taxon>Flustrina</taxon>
        <taxon>Buguloidea</taxon>
        <taxon>Bugulidae</taxon>
        <taxon>Bugula</taxon>
    </lineage>
</organism>
<evidence type="ECO:0000256" key="6">
    <source>
        <dbReference type="ARBA" id="ARBA00022840"/>
    </source>
</evidence>
<dbReference type="InterPro" id="IPR024743">
    <property type="entry name" value="Dynein_HC_stalk"/>
</dbReference>
<keyword evidence="5" id="KW-0547">Nucleotide-binding</keyword>
<dbReference type="GO" id="GO:0008569">
    <property type="term" value="F:minus-end-directed microtubule motor activity"/>
    <property type="evidence" value="ECO:0007669"/>
    <property type="project" value="InterPro"/>
</dbReference>
<evidence type="ECO:0000256" key="1">
    <source>
        <dbReference type="ARBA" id="ARBA00004430"/>
    </source>
</evidence>
<evidence type="ECO:0000259" key="14">
    <source>
        <dbReference type="Pfam" id="PF03028"/>
    </source>
</evidence>
<dbReference type="GO" id="GO:0005930">
    <property type="term" value="C:axoneme"/>
    <property type="evidence" value="ECO:0007669"/>
    <property type="project" value="UniProtKB-SubCell"/>
</dbReference>
<feature type="domain" description="Dynein heavy chain ATP-binding dynein motor region" evidence="17">
    <location>
        <begin position="672"/>
        <end position="893"/>
    </location>
</feature>
<evidence type="ECO:0000256" key="2">
    <source>
        <dbReference type="ARBA" id="ARBA00008887"/>
    </source>
</evidence>
<dbReference type="InterPro" id="IPR004273">
    <property type="entry name" value="Dynein_heavy_D6_P-loop"/>
</dbReference>
<keyword evidence="9" id="KW-0969">Cilium</keyword>
<dbReference type="InterPro" id="IPR024317">
    <property type="entry name" value="Dynein_heavy_chain_D4_dom"/>
</dbReference>
<dbReference type="FunFam" id="1.10.8.1220:FF:000001">
    <property type="entry name" value="Dynein axonemal heavy chain 5"/>
    <property type="match status" value="1"/>
</dbReference>
<dbReference type="FunFam" id="3.40.50.300:FF:000223">
    <property type="entry name" value="Dynein heavy chain 3, axonemal"/>
    <property type="match status" value="1"/>
</dbReference>
<evidence type="ECO:0000256" key="11">
    <source>
        <dbReference type="ARBA" id="ARBA00023212"/>
    </source>
</evidence>
<dbReference type="FunFam" id="3.40.50.300:FF:002141">
    <property type="entry name" value="Dynein heavy chain"/>
    <property type="match status" value="1"/>
</dbReference>
<dbReference type="PANTHER" id="PTHR22878">
    <property type="entry name" value="DYNEIN HEAVY CHAIN 6, AXONEMAL-LIKE-RELATED"/>
    <property type="match status" value="1"/>
</dbReference>
<keyword evidence="6" id="KW-0067">ATP-binding</keyword>
<dbReference type="GO" id="GO:0005874">
    <property type="term" value="C:microtubule"/>
    <property type="evidence" value="ECO:0007669"/>
    <property type="project" value="UniProtKB-KW"/>
</dbReference>
<evidence type="ECO:0000256" key="3">
    <source>
        <dbReference type="ARBA" id="ARBA00022490"/>
    </source>
</evidence>
<dbReference type="PANTHER" id="PTHR22878:SF68">
    <property type="entry name" value="DYNEIN HEAVY CHAIN 6, AXONEMAL-LIKE"/>
    <property type="match status" value="1"/>
</dbReference>
<dbReference type="Pfam" id="PF12781">
    <property type="entry name" value="AAA_9"/>
    <property type="match status" value="1"/>
</dbReference>
<dbReference type="GO" id="GO:0051959">
    <property type="term" value="F:dynein light intermediate chain binding"/>
    <property type="evidence" value="ECO:0007669"/>
    <property type="project" value="InterPro"/>
</dbReference>
<dbReference type="GO" id="GO:0030286">
    <property type="term" value="C:dynein complex"/>
    <property type="evidence" value="ECO:0007669"/>
    <property type="project" value="UniProtKB-KW"/>
</dbReference>
<evidence type="ECO:0000256" key="13">
    <source>
        <dbReference type="SAM" id="Coils"/>
    </source>
</evidence>
<evidence type="ECO:0000256" key="5">
    <source>
        <dbReference type="ARBA" id="ARBA00022741"/>
    </source>
</evidence>
<dbReference type="Gene3D" id="1.10.8.720">
    <property type="entry name" value="Region D6 of dynein motor"/>
    <property type="match status" value="1"/>
</dbReference>
<dbReference type="FunFam" id="3.40.50.300:FF:000362">
    <property type="entry name" value="Dynein, axonemal, heavy chain 6"/>
    <property type="match status" value="1"/>
</dbReference>
<feature type="domain" description="Dynein heavy chain coiled coil stalk" evidence="15">
    <location>
        <begin position="313"/>
        <end position="643"/>
    </location>
</feature>
<dbReference type="GO" id="GO:0045505">
    <property type="term" value="F:dynein intermediate chain binding"/>
    <property type="evidence" value="ECO:0007669"/>
    <property type="project" value="InterPro"/>
</dbReference>
<protein>
    <submittedName>
        <fullName evidence="20">DNAH6</fullName>
    </submittedName>
</protein>
<evidence type="ECO:0000259" key="15">
    <source>
        <dbReference type="Pfam" id="PF12777"/>
    </source>
</evidence>
<name>A0A7J7J131_BUGNE</name>
<dbReference type="InterPro" id="IPR027417">
    <property type="entry name" value="P-loop_NTPase"/>
</dbReference>
<feature type="domain" description="Dynein heavy chain AAA lid" evidence="18">
    <location>
        <begin position="1308"/>
        <end position="1445"/>
    </location>
</feature>
<dbReference type="InterPro" id="IPR042219">
    <property type="entry name" value="AAA_lid_11_sf"/>
</dbReference>
<keyword evidence="10" id="KW-0505">Motor protein</keyword>
<feature type="domain" description="Dynein heavy chain C-terminal" evidence="19">
    <location>
        <begin position="1452"/>
        <end position="1526"/>
    </location>
</feature>
<dbReference type="SUPFAM" id="SSF52540">
    <property type="entry name" value="P-loop containing nucleoside triphosphate hydrolases"/>
    <property type="match status" value="1"/>
</dbReference>
<dbReference type="InterPro" id="IPR041228">
    <property type="entry name" value="Dynein_C"/>
</dbReference>
<evidence type="ECO:0000259" key="16">
    <source>
        <dbReference type="Pfam" id="PF12780"/>
    </source>
</evidence>
<keyword evidence="21" id="KW-1185">Reference proteome</keyword>
<sequence length="1534" mass="174024">MKIGAEKSDRVYEELNNLEKLKTVLTDYLDDYNLNTSKEMKLVFFLDAIEHTTRIARMIRQERGNALLVGVGGTGKQSLTRLASHMCGYSCFQIELSRGYDYAAFHEDLKKLYQMAGVQNLDTVFLFTDTQIVVEEFLEDINNILNSGEVPNLLEPDELEQLIIACRPGAKEAGIPEGNRDAIYEYAINRVRSNLHIVLCMSPVGSAFRSRCRMFPSLVNCCTIDWFVEWPREALMGVASSLFSEIDLGEESMKSKISEMCVEIHMSVTTMADKFYEALKRRYYTTPTSYLELINLYTGMLEEKKKKLVSARDRVANGLQKILETNDLVDKMQIELVALEPELKVKQADTTALMERLVVDQEKADAVRSVVMEDEAVAKAKAEETQAIADDAQADLDEALPALDAAVKALDALDKNDISEVRVFTKPPELVETVMEAVCILNNKKADWASAKQFLGDPTFLKRLYDYDKDNIPDNLLKKVKKYVENPKFTPEIVEKVSRAAKSLCMWVRAIELYANVFRTVQPKKQKLAAAQSELAAVMASLKQKQDKLAEVEEQIAKLQKTYDDSVSEKSRLEKSIAQTGARLKRASKLTSALGDEQIRWDQNVKDFNKGLGNVVGDVFVAAACVAYYGAFTSVYRTELIDQWTQRCTELEIPCSPEFSLVKVLADPFEIRQWNTEGLPRDNLSTENAILVTRGRRWPLMIDPQDQANRWIRNKEQRNGLKIIKLTDGQFLRTLETCIRIGMPVLLEELGEFLDPSLEPILLKQTFVQGGRLLIRLGDSDIDYDRNFKFYMTTKMSNPHYLPEVCIKVTIINFTVTKGGLEDQILSDVVSLERPDLEEQRTQLIVRINADKNQLNAIEDKILKLLFESEGNILDNEDLINTLNDSKVTSGAINKRLAEAEQTEAKITIAREKYRSVATRGSVMYFVVADMGVVDPMYQFSLKYFKQLFNMTIENSEKGEDLDQRLQILLKTTTMTIYENVARGLFEKDKLVFSFMLCSEIMRTAGNIDLGEWNFFLRGSAGMETKRSPVPNGIPWLRQNIWDAACDLESVLPVFSGISEDILKTPCFVSLGDLTIHANPESWEKYGPLPPEPVQEEDGSWSGSGHWDKKLTTFQKLVFVKAFRDEKVVFGVSNFVSLNLGPKFVESPEVGLATLYDNMTKITPLVFVLSTGTDPMGNFLRFAKERGMTEKVHSISLGQGQGPVAEKMISHAAKDGDWVFLQNCHLAASWMIPMENIIKNMQENPKDIHEDFRLYLSSMPAKHFPVSVLQNSVKVTNEPPKGLRANTRRAFTEMTAKFFEENILGMKWRKVIFGICFFHAILQERKKFGPLGWNIKYPFSDSDRECALLNMQMFCAEGLIPWDTLIYITGEITYGGRVTDKWDQRCLSTILKTFFATHTLEEGYKYSPSGVYYAPNMNTIQEYRQYIDSLPLIDEPEIFGLHENANIAFQISETNTLVNTILEMQPRLSSAGGGKSNDEIVYELAESVLGKLMDKLDIEEANSEMFETDEKGRVNSLTTVLTQERQIQQTSSRH</sequence>
<dbReference type="GO" id="GO:0007018">
    <property type="term" value="P:microtubule-based movement"/>
    <property type="evidence" value="ECO:0007669"/>
    <property type="project" value="InterPro"/>
</dbReference>
<dbReference type="Pfam" id="PF12780">
    <property type="entry name" value="AAA_8"/>
    <property type="match status" value="1"/>
</dbReference>
<evidence type="ECO:0000256" key="9">
    <source>
        <dbReference type="ARBA" id="ARBA00023069"/>
    </source>
</evidence>
<dbReference type="Proteomes" id="UP000593567">
    <property type="component" value="Unassembled WGS sequence"/>
</dbReference>
<evidence type="ECO:0000259" key="17">
    <source>
        <dbReference type="Pfam" id="PF12781"/>
    </source>
</evidence>
<evidence type="ECO:0000313" key="20">
    <source>
        <dbReference type="EMBL" id="KAF6019364.1"/>
    </source>
</evidence>
<feature type="coiled-coil region" evidence="13">
    <location>
        <begin position="528"/>
        <end position="576"/>
    </location>
</feature>
<keyword evidence="4" id="KW-0493">Microtubule</keyword>